<dbReference type="AlphaFoldDB" id="A0A6P8YSA1"/>
<protein>
    <submittedName>
        <fullName evidence="3">Uncharacterized protein LOC117642645</fullName>
    </submittedName>
</protein>
<name>A0A6P8YSA1_THRPL</name>
<evidence type="ECO:0000313" key="3">
    <source>
        <dbReference type="RefSeq" id="XP_034236947.1"/>
    </source>
</evidence>
<keyword evidence="2" id="KW-1185">Reference proteome</keyword>
<dbReference type="RefSeq" id="XP_034236947.1">
    <property type="nucleotide sequence ID" value="XM_034381056.1"/>
</dbReference>
<proteinExistence type="predicted"/>
<feature type="signal peptide" evidence="1">
    <location>
        <begin position="1"/>
        <end position="18"/>
    </location>
</feature>
<reference evidence="3" key="1">
    <citation type="submission" date="2025-08" db="UniProtKB">
        <authorList>
            <consortium name="RefSeq"/>
        </authorList>
    </citation>
    <scope>IDENTIFICATION</scope>
    <source>
        <tissue evidence="3">Total insect</tissue>
    </source>
</reference>
<dbReference type="GeneID" id="117642645"/>
<dbReference type="OrthoDB" id="8210765at2759"/>
<gene>
    <name evidence="3" type="primary">LOC117642645</name>
</gene>
<organism evidence="3">
    <name type="scientific">Thrips palmi</name>
    <name type="common">Melon thrips</name>
    <dbReference type="NCBI Taxonomy" id="161013"/>
    <lineage>
        <taxon>Eukaryota</taxon>
        <taxon>Metazoa</taxon>
        <taxon>Ecdysozoa</taxon>
        <taxon>Arthropoda</taxon>
        <taxon>Hexapoda</taxon>
        <taxon>Insecta</taxon>
        <taxon>Pterygota</taxon>
        <taxon>Neoptera</taxon>
        <taxon>Paraneoptera</taxon>
        <taxon>Thysanoptera</taxon>
        <taxon>Terebrantia</taxon>
        <taxon>Thripoidea</taxon>
        <taxon>Thripidae</taxon>
        <taxon>Thrips</taxon>
    </lineage>
</organism>
<feature type="chain" id="PRO_5028229203" evidence="1">
    <location>
        <begin position="19"/>
        <end position="191"/>
    </location>
</feature>
<evidence type="ECO:0000313" key="2">
    <source>
        <dbReference type="Proteomes" id="UP000515158"/>
    </source>
</evidence>
<evidence type="ECO:0000256" key="1">
    <source>
        <dbReference type="SAM" id="SignalP"/>
    </source>
</evidence>
<sequence>MNLAQLLVFSAQLHSVLSKAGDQYTSFAGPFLAYVHRLYPCQTNGSTTLHIRASHFNPAKPWMKQTLTGNTSMTFTITDVYWGRARMDVRSNNQWKENAFVFKLPGGACSILRGNIPSLFRILYNGVAADPKSPCRIPKGTYEFEDEPVDWVFPNAPIMPYGFYRFLGSFGLGSTIETCITAECQIIPKVV</sequence>
<keyword evidence="1" id="KW-0732">Signal</keyword>
<dbReference type="InParanoid" id="A0A6P8YSA1"/>
<dbReference type="KEGG" id="tpal:117642645"/>
<accession>A0A6P8YSA1</accession>
<dbReference type="Proteomes" id="UP000515158">
    <property type="component" value="Unplaced"/>
</dbReference>